<sequence length="151" mass="16033">MSQNTTPVNFAARKIAMTILRLLCFAAGMLVLVAPAILLPAGAMTPHAGKAAATLACLVLGACAFFVTGMAGHLLRRSGLLRALAALLLAVPLAFCAALLWRGAAPAFMWTAGVLLGFTLTLYLTFVYPVLRAQTQAWLRWRAARQLASLH</sequence>
<keyword evidence="1" id="KW-0812">Transmembrane</keyword>
<feature type="transmembrane region" description="Helical" evidence="1">
    <location>
        <begin position="51"/>
        <end position="71"/>
    </location>
</feature>
<evidence type="ECO:0000256" key="1">
    <source>
        <dbReference type="SAM" id="Phobius"/>
    </source>
</evidence>
<gene>
    <name evidence="2" type="ORF">HD842_004132</name>
</gene>
<reference evidence="2 3" key="1">
    <citation type="submission" date="2020-08" db="EMBL/GenBank/DDBJ databases">
        <title>The Agave Microbiome: Exploring the role of microbial communities in plant adaptations to desert environments.</title>
        <authorList>
            <person name="Partida-Martinez L.P."/>
        </authorList>
    </citation>
    <scope>NUCLEOTIDE SEQUENCE [LARGE SCALE GENOMIC DNA]</scope>
    <source>
        <strain evidence="2 3">AT3.2</strain>
    </source>
</reference>
<feature type="transmembrane region" description="Helical" evidence="1">
    <location>
        <begin position="107"/>
        <end position="131"/>
    </location>
</feature>
<dbReference type="EMBL" id="JACHBX010000005">
    <property type="protein sequence ID" value="MBB6135955.1"/>
    <property type="molecule type" value="Genomic_DNA"/>
</dbReference>
<name>A0A7X0CG46_9BURK</name>
<protein>
    <submittedName>
        <fullName evidence="2">Cation transport ATPase</fullName>
    </submittedName>
</protein>
<organism evidence="2 3">
    <name type="scientific">Massilia aurea</name>
    <dbReference type="NCBI Taxonomy" id="373040"/>
    <lineage>
        <taxon>Bacteria</taxon>
        <taxon>Pseudomonadati</taxon>
        <taxon>Pseudomonadota</taxon>
        <taxon>Betaproteobacteria</taxon>
        <taxon>Burkholderiales</taxon>
        <taxon>Oxalobacteraceae</taxon>
        <taxon>Telluria group</taxon>
        <taxon>Massilia</taxon>
    </lineage>
</organism>
<proteinExistence type="predicted"/>
<evidence type="ECO:0000313" key="2">
    <source>
        <dbReference type="EMBL" id="MBB6135955.1"/>
    </source>
</evidence>
<comment type="caution">
    <text evidence="2">The sequence shown here is derived from an EMBL/GenBank/DDBJ whole genome shotgun (WGS) entry which is preliminary data.</text>
</comment>
<keyword evidence="1" id="KW-0472">Membrane</keyword>
<evidence type="ECO:0000313" key="3">
    <source>
        <dbReference type="Proteomes" id="UP000540787"/>
    </source>
</evidence>
<keyword evidence="3" id="KW-1185">Reference proteome</keyword>
<keyword evidence="1" id="KW-1133">Transmembrane helix</keyword>
<dbReference type="Proteomes" id="UP000540787">
    <property type="component" value="Unassembled WGS sequence"/>
</dbReference>
<feature type="transmembrane region" description="Helical" evidence="1">
    <location>
        <begin position="83"/>
        <end position="101"/>
    </location>
</feature>
<dbReference type="AlphaFoldDB" id="A0A7X0CG46"/>
<feature type="transmembrane region" description="Helical" evidence="1">
    <location>
        <begin position="20"/>
        <end position="39"/>
    </location>
</feature>
<dbReference type="RefSeq" id="WP_183556805.1">
    <property type="nucleotide sequence ID" value="NZ_JACHBX010000005.1"/>
</dbReference>
<accession>A0A7X0CG46</accession>